<feature type="compositionally biased region" description="Low complexity" evidence="1">
    <location>
        <begin position="26"/>
        <end position="44"/>
    </location>
</feature>
<feature type="region of interest" description="Disordered" evidence="1">
    <location>
        <begin position="1"/>
        <end position="111"/>
    </location>
</feature>
<reference evidence="2" key="3">
    <citation type="journal article" date="2017" name="Nature">
        <title>Genome sequence of the progenitor of the wheat D genome Aegilops tauschii.</title>
        <authorList>
            <person name="Luo M.C."/>
            <person name="Gu Y.Q."/>
            <person name="Puiu D."/>
            <person name="Wang H."/>
            <person name="Twardziok S.O."/>
            <person name="Deal K.R."/>
            <person name="Huo N."/>
            <person name="Zhu T."/>
            <person name="Wang L."/>
            <person name="Wang Y."/>
            <person name="McGuire P.E."/>
            <person name="Liu S."/>
            <person name="Long H."/>
            <person name="Ramasamy R.K."/>
            <person name="Rodriguez J.C."/>
            <person name="Van S.L."/>
            <person name="Yuan L."/>
            <person name="Wang Z."/>
            <person name="Xia Z."/>
            <person name="Xiao L."/>
            <person name="Anderson O.D."/>
            <person name="Ouyang S."/>
            <person name="Liang Y."/>
            <person name="Zimin A.V."/>
            <person name="Pertea G."/>
            <person name="Qi P."/>
            <person name="Bennetzen J.L."/>
            <person name="Dai X."/>
            <person name="Dawson M.W."/>
            <person name="Muller H.G."/>
            <person name="Kugler K."/>
            <person name="Rivarola-Duarte L."/>
            <person name="Spannagl M."/>
            <person name="Mayer K.F.X."/>
            <person name="Lu F.H."/>
            <person name="Bevan M.W."/>
            <person name="Leroy P."/>
            <person name="Li P."/>
            <person name="You F.M."/>
            <person name="Sun Q."/>
            <person name="Liu Z."/>
            <person name="Lyons E."/>
            <person name="Wicker T."/>
            <person name="Salzberg S.L."/>
            <person name="Devos K.M."/>
            <person name="Dvorak J."/>
        </authorList>
    </citation>
    <scope>NUCLEOTIDE SEQUENCE [LARGE SCALE GENOMIC DNA]</scope>
    <source>
        <strain evidence="2">cv. AL8/78</strain>
    </source>
</reference>
<proteinExistence type="predicted"/>
<feature type="compositionally biased region" description="Gly residues" evidence="1">
    <location>
        <begin position="196"/>
        <end position="205"/>
    </location>
</feature>
<feature type="compositionally biased region" description="Low complexity" evidence="1">
    <location>
        <begin position="83"/>
        <end position="96"/>
    </location>
</feature>
<dbReference type="EnsemblPlants" id="AET6Gv20119900.1">
    <property type="protein sequence ID" value="AET6Gv20119900.1"/>
    <property type="gene ID" value="AET6Gv20119900"/>
</dbReference>
<reference evidence="2" key="4">
    <citation type="submission" date="2019-03" db="UniProtKB">
        <authorList>
            <consortium name="EnsemblPlants"/>
        </authorList>
    </citation>
    <scope>IDENTIFICATION</scope>
</reference>
<dbReference type="Proteomes" id="UP000015105">
    <property type="component" value="Chromosome 6D"/>
</dbReference>
<dbReference type="AlphaFoldDB" id="A0A453MWE8"/>
<sequence length="205" mass="21241">MADRTWRRTSEKTSTHGGMPRNVVVAGGAPTGAAPAGRPPSGARRAGDNSHLHRATAAPARSFRRQEPPGHSRAAAVKDCCARAHPPAQRLPPAAAGRGGRRGTGGLGQKRAAQIWAPSSLPLAAAAGRRHSSATAHAFHTITASPERRRPPALPPRAPAAPAHKQPRASSRTRAPLPPSTGEGFARRYPPVTARGGRGGGEFEV</sequence>
<name>A0A453MWE8_AEGTS</name>
<evidence type="ECO:0000313" key="2">
    <source>
        <dbReference type="EnsemblPlants" id="AET6Gv20119900.1"/>
    </source>
</evidence>
<dbReference type="Gramene" id="AET6Gv20119900.1">
    <property type="protein sequence ID" value="AET6Gv20119900.1"/>
    <property type="gene ID" value="AET6Gv20119900"/>
</dbReference>
<reference evidence="3" key="1">
    <citation type="journal article" date="2014" name="Science">
        <title>Ancient hybridizations among the ancestral genomes of bread wheat.</title>
        <authorList>
            <consortium name="International Wheat Genome Sequencing Consortium,"/>
            <person name="Marcussen T."/>
            <person name="Sandve S.R."/>
            <person name="Heier L."/>
            <person name="Spannagl M."/>
            <person name="Pfeifer M."/>
            <person name="Jakobsen K.S."/>
            <person name="Wulff B.B."/>
            <person name="Steuernagel B."/>
            <person name="Mayer K.F."/>
            <person name="Olsen O.A."/>
        </authorList>
    </citation>
    <scope>NUCLEOTIDE SEQUENCE [LARGE SCALE GENOMIC DNA]</scope>
    <source>
        <strain evidence="3">cv. AL8/78</strain>
    </source>
</reference>
<evidence type="ECO:0000313" key="3">
    <source>
        <dbReference type="Proteomes" id="UP000015105"/>
    </source>
</evidence>
<keyword evidence="3" id="KW-1185">Reference proteome</keyword>
<organism evidence="2 3">
    <name type="scientific">Aegilops tauschii subsp. strangulata</name>
    <name type="common">Goatgrass</name>
    <dbReference type="NCBI Taxonomy" id="200361"/>
    <lineage>
        <taxon>Eukaryota</taxon>
        <taxon>Viridiplantae</taxon>
        <taxon>Streptophyta</taxon>
        <taxon>Embryophyta</taxon>
        <taxon>Tracheophyta</taxon>
        <taxon>Spermatophyta</taxon>
        <taxon>Magnoliopsida</taxon>
        <taxon>Liliopsida</taxon>
        <taxon>Poales</taxon>
        <taxon>Poaceae</taxon>
        <taxon>BOP clade</taxon>
        <taxon>Pooideae</taxon>
        <taxon>Triticodae</taxon>
        <taxon>Triticeae</taxon>
        <taxon>Triticinae</taxon>
        <taxon>Aegilops</taxon>
    </lineage>
</organism>
<feature type="compositionally biased region" description="Basic and acidic residues" evidence="1">
    <location>
        <begin position="1"/>
        <end position="14"/>
    </location>
</feature>
<reference evidence="3" key="2">
    <citation type="journal article" date="2017" name="Nat. Plants">
        <title>The Aegilops tauschii genome reveals multiple impacts of transposons.</title>
        <authorList>
            <person name="Zhao G."/>
            <person name="Zou C."/>
            <person name="Li K."/>
            <person name="Wang K."/>
            <person name="Li T."/>
            <person name="Gao L."/>
            <person name="Zhang X."/>
            <person name="Wang H."/>
            <person name="Yang Z."/>
            <person name="Liu X."/>
            <person name="Jiang W."/>
            <person name="Mao L."/>
            <person name="Kong X."/>
            <person name="Jiao Y."/>
            <person name="Jia J."/>
        </authorList>
    </citation>
    <scope>NUCLEOTIDE SEQUENCE [LARGE SCALE GENOMIC DNA]</scope>
    <source>
        <strain evidence="3">cv. AL8/78</strain>
    </source>
</reference>
<accession>A0A453MWE8</accession>
<feature type="region of interest" description="Disordered" evidence="1">
    <location>
        <begin position="141"/>
        <end position="205"/>
    </location>
</feature>
<evidence type="ECO:0000256" key="1">
    <source>
        <dbReference type="SAM" id="MobiDB-lite"/>
    </source>
</evidence>
<protein>
    <submittedName>
        <fullName evidence="2">Uncharacterized protein</fullName>
    </submittedName>
</protein>
<reference evidence="2" key="5">
    <citation type="journal article" date="2021" name="G3 (Bethesda)">
        <title>Aegilops tauschii genome assembly Aet v5.0 features greater sequence contiguity and improved annotation.</title>
        <authorList>
            <person name="Wang L."/>
            <person name="Zhu T."/>
            <person name="Rodriguez J.C."/>
            <person name="Deal K.R."/>
            <person name="Dubcovsky J."/>
            <person name="McGuire P.E."/>
            <person name="Lux T."/>
            <person name="Spannagl M."/>
            <person name="Mayer K.F.X."/>
            <person name="Baldrich P."/>
            <person name="Meyers B.C."/>
            <person name="Huo N."/>
            <person name="Gu Y.Q."/>
            <person name="Zhou H."/>
            <person name="Devos K.M."/>
            <person name="Bennetzen J.L."/>
            <person name="Unver T."/>
            <person name="Budak H."/>
            <person name="Gulick P.J."/>
            <person name="Galiba G."/>
            <person name="Kalapos B."/>
            <person name="Nelson D.R."/>
            <person name="Li P."/>
            <person name="You F.M."/>
            <person name="Luo M.C."/>
            <person name="Dvorak J."/>
        </authorList>
    </citation>
    <scope>NUCLEOTIDE SEQUENCE [LARGE SCALE GENOMIC DNA]</scope>
    <source>
        <strain evidence="2">cv. AL8/78</strain>
    </source>
</reference>